<dbReference type="Proteomes" id="UP000223596">
    <property type="component" value="Unassembled WGS sequence"/>
</dbReference>
<accession>A0AB36TGL5</accession>
<proteinExistence type="predicted"/>
<comment type="caution">
    <text evidence="1">The sequence shown here is derived from an EMBL/GenBank/DDBJ whole genome shotgun (WGS) entry which is preliminary data.</text>
</comment>
<dbReference type="PROSITE" id="PS51257">
    <property type="entry name" value="PROKAR_LIPOPROTEIN"/>
    <property type="match status" value="1"/>
</dbReference>
<sequence length="38" mass="4353">MKNTAVKLLLVFPVLLAYIFFTGCSKKPAKAEEIHKFR</sequence>
<dbReference type="EMBL" id="PDBW01000001">
    <property type="protein sequence ID" value="PFH02446.1"/>
    <property type="molecule type" value="Genomic_DNA"/>
</dbReference>
<name>A0AB36TGL5_ACETH</name>
<evidence type="ECO:0000313" key="1">
    <source>
        <dbReference type="EMBL" id="PFH02446.1"/>
    </source>
</evidence>
<gene>
    <name evidence="1" type="ORF">M972_111220</name>
</gene>
<protein>
    <submittedName>
        <fullName evidence="1">Uncharacterized protein</fullName>
    </submittedName>
</protein>
<dbReference type="AlphaFoldDB" id="A0AB36TGL5"/>
<reference evidence="1 2" key="1">
    <citation type="submission" date="2017-09" db="EMBL/GenBank/DDBJ databases">
        <title>Evaluation of Pacific Biosciences Sequencing Technology to Finishing C. thermocellum Genome Sequences.</title>
        <authorList>
            <person name="Brown S."/>
        </authorList>
    </citation>
    <scope>NUCLEOTIDE SEQUENCE [LARGE SCALE GENOMIC DNA]</scope>
    <source>
        <strain evidence="1 2">AD2</strain>
    </source>
</reference>
<organism evidence="1 2">
    <name type="scientific">Acetivibrio thermocellus AD2</name>
    <dbReference type="NCBI Taxonomy" id="1138384"/>
    <lineage>
        <taxon>Bacteria</taxon>
        <taxon>Bacillati</taxon>
        <taxon>Bacillota</taxon>
        <taxon>Clostridia</taxon>
        <taxon>Eubacteriales</taxon>
        <taxon>Oscillospiraceae</taxon>
        <taxon>Acetivibrio</taxon>
    </lineage>
</organism>
<dbReference type="RefSeq" id="WP_003521244.1">
    <property type="nucleotide sequence ID" value="NZ_CP013828.1"/>
</dbReference>
<evidence type="ECO:0000313" key="2">
    <source>
        <dbReference type="Proteomes" id="UP000223596"/>
    </source>
</evidence>